<keyword evidence="2" id="KW-1185">Reference proteome</keyword>
<gene>
    <name evidence="1" type="ORF">CRG98_016915</name>
</gene>
<protein>
    <recommendedName>
        <fullName evidence="3">Rx N-terminal domain-containing protein</fullName>
    </recommendedName>
</protein>
<reference evidence="1 2" key="1">
    <citation type="submission" date="2017-11" db="EMBL/GenBank/DDBJ databases">
        <title>De-novo sequencing of pomegranate (Punica granatum L.) genome.</title>
        <authorList>
            <person name="Akparov Z."/>
            <person name="Amiraslanov A."/>
            <person name="Hajiyeva S."/>
            <person name="Abbasov M."/>
            <person name="Kaur K."/>
            <person name="Hamwieh A."/>
            <person name="Solovyev V."/>
            <person name="Salamov A."/>
            <person name="Braich B."/>
            <person name="Kosarev P."/>
            <person name="Mahmoud A."/>
            <person name="Hajiyev E."/>
            <person name="Babayeva S."/>
            <person name="Izzatullayeva V."/>
            <person name="Mammadov A."/>
            <person name="Mammadov A."/>
            <person name="Sharifova S."/>
            <person name="Ojaghi J."/>
            <person name="Eynullazada K."/>
            <person name="Bayramov B."/>
            <person name="Abdulazimova A."/>
            <person name="Shahmuradov I."/>
        </authorList>
    </citation>
    <scope>NUCLEOTIDE SEQUENCE [LARGE SCALE GENOMIC DNA]</scope>
    <source>
        <strain evidence="2">cv. AG2017</strain>
        <tissue evidence="1">Leaf</tissue>
    </source>
</reference>
<comment type="caution">
    <text evidence="1">The sequence shown here is derived from an EMBL/GenBank/DDBJ whole genome shotgun (WGS) entry which is preliminary data.</text>
</comment>
<accession>A0A2I0K264</accession>
<dbReference type="Gene3D" id="1.20.5.4130">
    <property type="match status" value="1"/>
</dbReference>
<organism evidence="1 2">
    <name type="scientific">Punica granatum</name>
    <name type="common">Pomegranate</name>
    <dbReference type="NCBI Taxonomy" id="22663"/>
    <lineage>
        <taxon>Eukaryota</taxon>
        <taxon>Viridiplantae</taxon>
        <taxon>Streptophyta</taxon>
        <taxon>Embryophyta</taxon>
        <taxon>Tracheophyta</taxon>
        <taxon>Spermatophyta</taxon>
        <taxon>Magnoliopsida</taxon>
        <taxon>eudicotyledons</taxon>
        <taxon>Gunneridae</taxon>
        <taxon>Pentapetalae</taxon>
        <taxon>rosids</taxon>
        <taxon>malvids</taxon>
        <taxon>Myrtales</taxon>
        <taxon>Lythraceae</taxon>
        <taxon>Punica</taxon>
    </lineage>
</organism>
<name>A0A2I0K264_PUNGR</name>
<dbReference type="AlphaFoldDB" id="A0A2I0K264"/>
<sequence>MGGETRVTPWLEDLADLAHDVENLLDEFATEEVLRSSFMYFDEAGASSSKLRNLLIPSCRFFFEPQKAHIRPKRSARGREMEGGFLELGNKEDCPALLWRSPAFLGGTMIEMLS</sequence>
<dbReference type="EMBL" id="PGOL01000953">
    <property type="protein sequence ID" value="PKI62644.1"/>
    <property type="molecule type" value="Genomic_DNA"/>
</dbReference>
<dbReference type="Proteomes" id="UP000233551">
    <property type="component" value="Unassembled WGS sequence"/>
</dbReference>
<proteinExistence type="predicted"/>
<evidence type="ECO:0000313" key="1">
    <source>
        <dbReference type="EMBL" id="PKI62644.1"/>
    </source>
</evidence>
<evidence type="ECO:0008006" key="3">
    <source>
        <dbReference type="Google" id="ProtNLM"/>
    </source>
</evidence>
<evidence type="ECO:0000313" key="2">
    <source>
        <dbReference type="Proteomes" id="UP000233551"/>
    </source>
</evidence>